<protein>
    <recommendedName>
        <fullName evidence="7">Response regulatory domain-containing protein</fullName>
    </recommendedName>
</protein>
<accession>A0A4Q0XXN6</accession>
<evidence type="ECO:0000256" key="6">
    <source>
        <dbReference type="PROSITE-ProRule" id="PRU00169"/>
    </source>
</evidence>
<evidence type="ECO:0000256" key="5">
    <source>
        <dbReference type="ARBA" id="ARBA00023012"/>
    </source>
</evidence>
<keyword evidence="5" id="KW-0902">Two-component regulatory system</keyword>
<dbReference type="Gene3D" id="3.40.50.2300">
    <property type="match status" value="1"/>
</dbReference>
<evidence type="ECO:0000313" key="8">
    <source>
        <dbReference type="EMBL" id="RXJ61993.1"/>
    </source>
</evidence>
<keyword evidence="2" id="KW-0145">Chemotaxis</keyword>
<dbReference type="InterPro" id="IPR050595">
    <property type="entry name" value="Bact_response_regulator"/>
</dbReference>
<dbReference type="Proteomes" id="UP000290191">
    <property type="component" value="Unassembled WGS sequence"/>
</dbReference>
<dbReference type="STRING" id="877500.GCA_000935065_00801"/>
<dbReference type="GO" id="GO:0097588">
    <property type="term" value="P:archaeal or bacterial-type flagellum-dependent cell motility"/>
    <property type="evidence" value="ECO:0007669"/>
    <property type="project" value="UniProtKB-KW"/>
</dbReference>
<dbReference type="PANTHER" id="PTHR44591:SF14">
    <property type="entry name" value="PROTEIN PILG"/>
    <property type="match status" value="1"/>
</dbReference>
<reference evidence="8 9" key="1">
    <citation type="submission" date="2017-10" db="EMBL/GenBank/DDBJ databases">
        <title>Genomics of the genus Arcobacter.</title>
        <authorList>
            <person name="Perez-Cataluna A."/>
            <person name="Figueras M.J."/>
        </authorList>
    </citation>
    <scope>NUCLEOTIDE SEQUENCE [LARGE SCALE GENOMIC DNA]</scope>
    <source>
        <strain evidence="8 9">DSM 24636</strain>
    </source>
</reference>
<sequence>MLYNSKNLFNYLNRKINMLLNDSTVLCIEEDNQSKEFLIDALKKRVKSLYFAKTKDEAIESFTKFHQDIVISETKLSDKNILEISEKIKELDKNQLIILFSGSKNIDDYKKAINIGINSFLSKPATKDELIAILDKNLQKLELKKINLNLQEREKVSLVLKLIHEISHHWRQSLAHILFLSSSFIIKKEMNLFKAKEDEIKDIDKISQEVKKLAKVLKELNDLDLKNVKLPEVEKLIKISNPLEEEKNIR</sequence>
<keyword evidence="9" id="KW-1185">Reference proteome</keyword>
<proteinExistence type="predicted"/>
<dbReference type="Pfam" id="PF00072">
    <property type="entry name" value="Response_reg"/>
    <property type="match status" value="1"/>
</dbReference>
<dbReference type="EMBL" id="PDKO01000010">
    <property type="protein sequence ID" value="RXJ61993.1"/>
    <property type="molecule type" value="Genomic_DNA"/>
</dbReference>
<dbReference type="SMART" id="SM00448">
    <property type="entry name" value="REC"/>
    <property type="match status" value="1"/>
</dbReference>
<name>A0A4Q0XXN6_9BACT</name>
<dbReference type="CDD" id="cd00156">
    <property type="entry name" value="REC"/>
    <property type="match status" value="1"/>
</dbReference>
<dbReference type="PROSITE" id="PS50110">
    <property type="entry name" value="RESPONSE_REGULATORY"/>
    <property type="match status" value="1"/>
</dbReference>
<keyword evidence="4" id="KW-0283">Flagellar rotation</keyword>
<evidence type="ECO:0000256" key="2">
    <source>
        <dbReference type="ARBA" id="ARBA00022500"/>
    </source>
</evidence>
<evidence type="ECO:0000256" key="4">
    <source>
        <dbReference type="ARBA" id="ARBA00022779"/>
    </source>
</evidence>
<comment type="caution">
    <text evidence="8">The sequence shown here is derived from an EMBL/GenBank/DDBJ whole genome shotgun (WGS) entry which is preliminary data.</text>
</comment>
<evidence type="ECO:0000256" key="1">
    <source>
        <dbReference type="ARBA" id="ARBA00001946"/>
    </source>
</evidence>
<feature type="domain" description="Response regulatory" evidence="7">
    <location>
        <begin position="24"/>
        <end position="138"/>
    </location>
</feature>
<dbReference type="GO" id="GO:0000160">
    <property type="term" value="P:phosphorelay signal transduction system"/>
    <property type="evidence" value="ECO:0007669"/>
    <property type="project" value="UniProtKB-KW"/>
</dbReference>
<dbReference type="AlphaFoldDB" id="A0A4Q0XXN6"/>
<dbReference type="PANTHER" id="PTHR44591">
    <property type="entry name" value="STRESS RESPONSE REGULATOR PROTEIN 1"/>
    <property type="match status" value="1"/>
</dbReference>
<evidence type="ECO:0000313" key="9">
    <source>
        <dbReference type="Proteomes" id="UP000290191"/>
    </source>
</evidence>
<evidence type="ECO:0000256" key="3">
    <source>
        <dbReference type="ARBA" id="ARBA00022553"/>
    </source>
</evidence>
<comment type="cofactor">
    <cofactor evidence="1">
        <name>Mg(2+)</name>
        <dbReference type="ChEBI" id="CHEBI:18420"/>
    </cofactor>
</comment>
<keyword evidence="3" id="KW-0597">Phosphoprotein</keyword>
<comment type="caution">
    <text evidence="6">Lacks conserved residue(s) required for the propagation of feature annotation.</text>
</comment>
<dbReference type="SUPFAM" id="SSF52172">
    <property type="entry name" value="CheY-like"/>
    <property type="match status" value="1"/>
</dbReference>
<evidence type="ECO:0000259" key="7">
    <source>
        <dbReference type="PROSITE" id="PS50110"/>
    </source>
</evidence>
<dbReference type="GO" id="GO:0006935">
    <property type="term" value="P:chemotaxis"/>
    <property type="evidence" value="ECO:0007669"/>
    <property type="project" value="UniProtKB-KW"/>
</dbReference>
<dbReference type="InterPro" id="IPR001789">
    <property type="entry name" value="Sig_transdc_resp-reg_receiver"/>
</dbReference>
<organism evidence="8 9">
    <name type="scientific">Halarcobacter anaerophilus</name>
    <dbReference type="NCBI Taxonomy" id="877500"/>
    <lineage>
        <taxon>Bacteria</taxon>
        <taxon>Pseudomonadati</taxon>
        <taxon>Campylobacterota</taxon>
        <taxon>Epsilonproteobacteria</taxon>
        <taxon>Campylobacterales</taxon>
        <taxon>Arcobacteraceae</taxon>
        <taxon>Halarcobacter</taxon>
    </lineage>
</organism>
<gene>
    <name evidence="8" type="ORF">CRV06_11190</name>
</gene>
<dbReference type="InterPro" id="IPR011006">
    <property type="entry name" value="CheY-like_superfamily"/>
</dbReference>